<sequence length="541" mass="61406">MASLNTLVPELLDSILIHLRKSDILSLLRTCKYIHSVCLPHIWSTLIVSDLPGYHGLDNSPTEVTCFRKLSRATDEHGVDALGFRFIKKLVIKNAGSSTFSTEAVTVKNGFQRLLGGLIRSGGVELRRVQVDGHKDTVGELFANYDLDLMQQIKKYSQSKSPSEFSMHIETSALPALIRDDFLNPLVLTRLKMGLKLEGKTFSRVWMDAKKIRESAIDPIYTVTDEIVALTRLLTRAKNLEALSIGLDSNRYEPGPIAKLSQHLRALHVAFNGLKRLGRLVIGTNRYSDDSCVFFHPSFFLEPPRSCRSLQYCSTVSAGWWRKFAAHPLTGVENLNLSLAAMSVLSRLWITEKKDEEAEISRSLVPTRSEMRMDFQLGNVAVTGLKKFTVGKQYYPNGHTNPIDLETCIYRKNRGLDWVNKRKMRSEVISRFHGQILDSCSIGLARCAQQVAFQHFEDYIGRTPIQDATAEKCLEEVRYGEEKYMRVFASLFSEWVEKNIDKSRLQPEQAHDNLSKKSVGRFIESDFEINGIFEINDIFED</sequence>
<keyword evidence="2" id="KW-1185">Reference proteome</keyword>
<dbReference type="AlphaFoldDB" id="A0AAV9WA90"/>
<accession>A0AAV9WA90</accession>
<organism evidence="1 2">
    <name type="scientific">Arthrobotrys musiformis</name>
    <dbReference type="NCBI Taxonomy" id="47236"/>
    <lineage>
        <taxon>Eukaryota</taxon>
        <taxon>Fungi</taxon>
        <taxon>Dikarya</taxon>
        <taxon>Ascomycota</taxon>
        <taxon>Pezizomycotina</taxon>
        <taxon>Orbiliomycetes</taxon>
        <taxon>Orbiliales</taxon>
        <taxon>Orbiliaceae</taxon>
        <taxon>Arthrobotrys</taxon>
    </lineage>
</organism>
<proteinExistence type="predicted"/>
<dbReference type="Proteomes" id="UP001370758">
    <property type="component" value="Unassembled WGS sequence"/>
</dbReference>
<evidence type="ECO:0000313" key="1">
    <source>
        <dbReference type="EMBL" id="KAK6505077.1"/>
    </source>
</evidence>
<reference evidence="1 2" key="1">
    <citation type="submission" date="2023-08" db="EMBL/GenBank/DDBJ databases">
        <authorList>
            <person name="Palmer J.M."/>
        </authorList>
    </citation>
    <scope>NUCLEOTIDE SEQUENCE [LARGE SCALE GENOMIC DNA]</scope>
    <source>
        <strain evidence="1 2">TWF481</strain>
    </source>
</reference>
<gene>
    <name evidence="1" type="ORF">TWF481_007000</name>
</gene>
<name>A0AAV9WA90_9PEZI</name>
<comment type="caution">
    <text evidence="1">The sequence shown here is derived from an EMBL/GenBank/DDBJ whole genome shotgun (WGS) entry which is preliminary data.</text>
</comment>
<dbReference type="EMBL" id="JAVHJL010000004">
    <property type="protein sequence ID" value="KAK6505077.1"/>
    <property type="molecule type" value="Genomic_DNA"/>
</dbReference>
<evidence type="ECO:0000313" key="2">
    <source>
        <dbReference type="Proteomes" id="UP001370758"/>
    </source>
</evidence>
<protein>
    <recommendedName>
        <fullName evidence="3">F-box domain-containing protein</fullName>
    </recommendedName>
</protein>
<evidence type="ECO:0008006" key="3">
    <source>
        <dbReference type="Google" id="ProtNLM"/>
    </source>
</evidence>